<dbReference type="InterPro" id="IPR006342">
    <property type="entry name" value="FkbM_mtfrase"/>
</dbReference>
<proteinExistence type="predicted"/>
<reference evidence="3 5" key="2">
    <citation type="submission" date="2023-11" db="EMBL/GenBank/DDBJ databases">
        <title>MicrobeMod: A computational toolkit for identifying prokaryotic methylation and restriction-modification with nanopore sequencing.</title>
        <authorList>
            <person name="Crits-Christoph A."/>
            <person name="Kang S.C."/>
            <person name="Lee H."/>
            <person name="Ostrov N."/>
        </authorList>
    </citation>
    <scope>NUCLEOTIDE SEQUENCE [LARGE SCALE GENOMIC DNA]</scope>
    <source>
        <strain evidence="3 5">ATCC 23090</strain>
    </source>
</reference>
<name>A0A1K1LMK1_9BACT</name>
<dbReference type="Pfam" id="PF05050">
    <property type="entry name" value="Methyltransf_21"/>
    <property type="match status" value="1"/>
</dbReference>
<dbReference type="PANTHER" id="PTHR36973:SF4">
    <property type="entry name" value="NODULATION PROTEIN"/>
    <property type="match status" value="1"/>
</dbReference>
<evidence type="ECO:0000313" key="4">
    <source>
        <dbReference type="Proteomes" id="UP000183788"/>
    </source>
</evidence>
<protein>
    <submittedName>
        <fullName evidence="3">FkbM family methyltransferase</fullName>
        <ecNumber evidence="3">2.1.1.-</ecNumber>
    </submittedName>
    <submittedName>
        <fullName evidence="2">Methyltransferase, FkbM family</fullName>
    </submittedName>
</protein>
<sequence length="247" mass="27713">MNFIFKIADAARVFLQSGRGLSALWKKGGSIASTTILHNCKHYIPEIKTIIDVGANQGQFALSARYFYPRAGIHSFEPVPDVFRTLQQNISKANGISTYNFALGSTNGVLEFFQNDYSHASSALHVSAIQQQFFPQTASEHQIKVPVKRIDDLISNITFEAPVLLKLDVQGFEKEVLKGAAESLDKIDYLLFETSFVPMYEGEPLFDEMHNFVKELGFEFIAPVGFCQTDDLQILQMDLLYKRKSAA</sequence>
<dbReference type="EC" id="2.1.1.-" evidence="3"/>
<keyword evidence="2" id="KW-0489">Methyltransferase</keyword>
<evidence type="ECO:0000313" key="3">
    <source>
        <dbReference type="EMBL" id="WQG89360.1"/>
    </source>
</evidence>
<dbReference type="Gene3D" id="3.40.50.150">
    <property type="entry name" value="Vaccinia Virus protein VP39"/>
    <property type="match status" value="1"/>
</dbReference>
<dbReference type="EMBL" id="CP140154">
    <property type="protein sequence ID" value="WQG89360.1"/>
    <property type="molecule type" value="Genomic_DNA"/>
</dbReference>
<feature type="domain" description="Methyltransferase FkbM" evidence="1">
    <location>
        <begin position="52"/>
        <end position="220"/>
    </location>
</feature>
<evidence type="ECO:0000313" key="2">
    <source>
        <dbReference type="EMBL" id="SFW12128.1"/>
    </source>
</evidence>
<dbReference type="AlphaFoldDB" id="A0A1K1LMK1"/>
<dbReference type="Proteomes" id="UP000183788">
    <property type="component" value="Unassembled WGS sequence"/>
</dbReference>
<reference evidence="2 4" key="1">
    <citation type="submission" date="2016-11" db="EMBL/GenBank/DDBJ databases">
        <authorList>
            <person name="Jaros S."/>
            <person name="Januszkiewicz K."/>
            <person name="Wedrychowicz H."/>
        </authorList>
    </citation>
    <scope>NUCLEOTIDE SEQUENCE [LARGE SCALE GENOMIC DNA]</scope>
    <source>
        <strain evidence="2 4">DSM 784</strain>
    </source>
</reference>
<dbReference type="Proteomes" id="UP001326715">
    <property type="component" value="Chromosome"/>
</dbReference>
<dbReference type="PANTHER" id="PTHR36973">
    <property type="entry name" value="SLL1456 PROTEIN-RELATED"/>
    <property type="match status" value="1"/>
</dbReference>
<dbReference type="InterPro" id="IPR053188">
    <property type="entry name" value="FkbM_Methyltransferase"/>
</dbReference>
<dbReference type="InterPro" id="IPR029063">
    <property type="entry name" value="SAM-dependent_MTases_sf"/>
</dbReference>
<keyword evidence="5" id="KW-1185">Reference proteome</keyword>
<evidence type="ECO:0000259" key="1">
    <source>
        <dbReference type="Pfam" id="PF05050"/>
    </source>
</evidence>
<dbReference type="OrthoDB" id="9812600at2"/>
<dbReference type="RefSeq" id="WP_072356504.1">
    <property type="nucleotide sequence ID" value="NZ_CBHWAX010000010.1"/>
</dbReference>
<dbReference type="NCBIfam" id="TIGR01444">
    <property type="entry name" value="fkbM_fam"/>
    <property type="match status" value="1"/>
</dbReference>
<organism evidence="2 4">
    <name type="scientific">Chitinophaga sancti</name>
    <dbReference type="NCBI Taxonomy" id="1004"/>
    <lineage>
        <taxon>Bacteria</taxon>
        <taxon>Pseudomonadati</taxon>
        <taxon>Bacteroidota</taxon>
        <taxon>Chitinophagia</taxon>
        <taxon>Chitinophagales</taxon>
        <taxon>Chitinophagaceae</taxon>
        <taxon>Chitinophaga</taxon>
    </lineage>
</organism>
<keyword evidence="2" id="KW-0808">Transferase</keyword>
<gene>
    <name evidence="2" type="ORF">SAMN05661012_00045</name>
    <name evidence="3" type="ORF">SR876_30995</name>
</gene>
<dbReference type="GO" id="GO:0032259">
    <property type="term" value="P:methylation"/>
    <property type="evidence" value="ECO:0007669"/>
    <property type="project" value="UniProtKB-KW"/>
</dbReference>
<accession>A0A1K1LMK1</accession>
<dbReference type="SUPFAM" id="SSF53335">
    <property type="entry name" value="S-adenosyl-L-methionine-dependent methyltransferases"/>
    <property type="match status" value="1"/>
</dbReference>
<dbReference type="STRING" id="1004.SAMN05661012_00045"/>
<evidence type="ECO:0000313" key="5">
    <source>
        <dbReference type="Proteomes" id="UP001326715"/>
    </source>
</evidence>
<dbReference type="GO" id="GO:0008171">
    <property type="term" value="F:O-methyltransferase activity"/>
    <property type="evidence" value="ECO:0007669"/>
    <property type="project" value="TreeGrafter"/>
</dbReference>
<dbReference type="EMBL" id="FPIZ01000001">
    <property type="protein sequence ID" value="SFW12128.1"/>
    <property type="molecule type" value="Genomic_DNA"/>
</dbReference>